<keyword evidence="6 16" id="KW-0479">Metal-binding</keyword>
<evidence type="ECO:0000256" key="15">
    <source>
        <dbReference type="RuleBase" id="RU000487"/>
    </source>
</evidence>
<dbReference type="CDD" id="cd05312">
    <property type="entry name" value="NAD_bind_1_malic_enz"/>
    <property type="match status" value="1"/>
</dbReference>
<dbReference type="CDD" id="cd00154">
    <property type="entry name" value="Rab"/>
    <property type="match status" value="1"/>
</dbReference>
<dbReference type="GO" id="GO:0005525">
    <property type="term" value="F:GTP binding"/>
    <property type="evidence" value="ECO:0007669"/>
    <property type="project" value="InterPro"/>
</dbReference>
<dbReference type="InterPro" id="IPR001891">
    <property type="entry name" value="Malic_OxRdtase"/>
</dbReference>
<dbReference type="SMART" id="SM00173">
    <property type="entry name" value="RAS"/>
    <property type="match status" value="1"/>
</dbReference>
<keyword evidence="8" id="KW-0378">Hydrolase</keyword>
<dbReference type="GO" id="GO:0016829">
    <property type="term" value="F:lyase activity"/>
    <property type="evidence" value="ECO:0007669"/>
    <property type="project" value="UniProtKB-KW"/>
</dbReference>
<comment type="cofactor">
    <cofactor evidence="1">
        <name>Mn(2+)</name>
        <dbReference type="ChEBI" id="CHEBI:29035"/>
    </cofactor>
</comment>
<dbReference type="InterPro" id="IPR004000">
    <property type="entry name" value="Actin"/>
</dbReference>
<proteinExistence type="inferred from homology"/>
<dbReference type="InterPro" id="IPR012301">
    <property type="entry name" value="Malic_N_dom"/>
</dbReference>
<dbReference type="GO" id="GO:0006108">
    <property type="term" value="P:malate metabolic process"/>
    <property type="evidence" value="ECO:0007669"/>
    <property type="project" value="TreeGrafter"/>
</dbReference>
<comment type="cofactor">
    <cofactor evidence="2">
        <name>Mg(2+)</name>
        <dbReference type="ChEBI" id="CHEBI:18420"/>
    </cofactor>
</comment>
<dbReference type="GO" id="GO:0051287">
    <property type="term" value="F:NAD binding"/>
    <property type="evidence" value="ECO:0007669"/>
    <property type="project" value="InterPro"/>
</dbReference>
<evidence type="ECO:0000256" key="14">
    <source>
        <dbReference type="ARBA" id="ARBA00049360"/>
    </source>
</evidence>
<evidence type="ECO:0000256" key="10">
    <source>
        <dbReference type="ARBA" id="ARBA00023002"/>
    </source>
</evidence>
<keyword evidence="7" id="KW-0547">Nucleotide-binding</keyword>
<dbReference type="GO" id="GO:0004471">
    <property type="term" value="F:malate dehydrogenase (decarboxylating) (NAD+) activity"/>
    <property type="evidence" value="ECO:0007669"/>
    <property type="project" value="TreeGrafter"/>
</dbReference>
<dbReference type="SMART" id="SM00174">
    <property type="entry name" value="RHO"/>
    <property type="match status" value="1"/>
</dbReference>
<dbReference type="EMBL" id="JABANN010000001">
    <property type="protein sequence ID" value="KAF4676586.1"/>
    <property type="molecule type" value="Genomic_DNA"/>
</dbReference>
<dbReference type="Gene3D" id="3.40.50.10380">
    <property type="entry name" value="Malic enzyme, N-terminal domain"/>
    <property type="match status" value="1"/>
</dbReference>
<dbReference type="GO" id="GO:0005524">
    <property type="term" value="F:ATP binding"/>
    <property type="evidence" value="ECO:0007669"/>
    <property type="project" value="UniProtKB-KW"/>
</dbReference>
<dbReference type="SMART" id="SM00919">
    <property type="entry name" value="Malic_M"/>
    <property type="match status" value="1"/>
</dbReference>
<evidence type="ECO:0000259" key="18">
    <source>
        <dbReference type="SMART" id="SM01274"/>
    </source>
</evidence>
<evidence type="ECO:0000256" key="1">
    <source>
        <dbReference type="ARBA" id="ARBA00001936"/>
    </source>
</evidence>
<dbReference type="InterPro" id="IPR015884">
    <property type="entry name" value="Malic_enzyme_CS"/>
</dbReference>
<dbReference type="Gene3D" id="3.40.50.300">
    <property type="entry name" value="P-loop containing nucleotide triphosphate hydrolases"/>
    <property type="match status" value="1"/>
</dbReference>
<dbReference type="Pfam" id="PF00022">
    <property type="entry name" value="Actin"/>
    <property type="match status" value="1"/>
</dbReference>
<dbReference type="SMART" id="SM00176">
    <property type="entry name" value="RAN"/>
    <property type="match status" value="1"/>
</dbReference>
<dbReference type="InterPro" id="IPR005225">
    <property type="entry name" value="Small_GTP-bd"/>
</dbReference>
<dbReference type="InterPro" id="IPR036291">
    <property type="entry name" value="NAD(P)-bd_dom_sf"/>
</dbReference>
<dbReference type="PANTHER" id="PTHR23406">
    <property type="entry name" value="MALIC ENZYME-RELATED"/>
    <property type="match status" value="1"/>
</dbReference>
<evidence type="ECO:0000313" key="20">
    <source>
        <dbReference type="Proteomes" id="UP000572268"/>
    </source>
</evidence>
<evidence type="ECO:0000256" key="6">
    <source>
        <dbReference type="ARBA" id="ARBA00022723"/>
    </source>
</evidence>
<evidence type="ECO:0000256" key="13">
    <source>
        <dbReference type="ARBA" id="ARBA00023239"/>
    </source>
</evidence>
<evidence type="ECO:0000256" key="2">
    <source>
        <dbReference type="ARBA" id="ARBA00001946"/>
    </source>
</evidence>
<evidence type="ECO:0000256" key="3">
    <source>
        <dbReference type="ARBA" id="ARBA00006752"/>
    </source>
</evidence>
<dbReference type="InterPro" id="IPR046346">
    <property type="entry name" value="Aminoacid_DH-like_N_sf"/>
</dbReference>
<comment type="subunit">
    <text evidence="5">Homodimer.</text>
</comment>
<comment type="similarity">
    <text evidence="3 15">Belongs to the actin family.</text>
</comment>
<dbReference type="Pfam" id="PF00390">
    <property type="entry name" value="malic"/>
    <property type="match status" value="1"/>
</dbReference>
<gene>
    <name evidence="19" type="primary">MEN-1</name>
    <name evidence="19" type="ORF">FOL46_000048</name>
</gene>
<accession>A0A7J6MYP6</accession>
<organism evidence="19 20">
    <name type="scientific">Perkinsus olseni</name>
    <name type="common">Perkinsus atlanticus</name>
    <dbReference type="NCBI Taxonomy" id="32597"/>
    <lineage>
        <taxon>Eukaryota</taxon>
        <taxon>Sar</taxon>
        <taxon>Alveolata</taxon>
        <taxon>Perkinsozoa</taxon>
        <taxon>Perkinsea</taxon>
        <taxon>Perkinsida</taxon>
        <taxon>Perkinsidae</taxon>
        <taxon>Perkinsus</taxon>
    </lineage>
</organism>
<keyword evidence="12" id="KW-0464">Manganese</keyword>
<dbReference type="SUPFAM" id="SSF51735">
    <property type="entry name" value="NAD(P)-binding Rossmann-fold domains"/>
    <property type="match status" value="1"/>
</dbReference>
<sequence>MATNSNMKKSVSASLSVPPRASKAVSSTKANFDVRLLPMQDIVAAAPTEALIEWYHLLTSELYQRQSTSRHLHDWTYSLQYALVGPSGVGKTNLRLMFTENVFRVASSRTTGVEFSKTIVDIDNERVKLQMWDTVWGKYTGSYCHGAAVIFFVYDVSRRESYDELLKFLKDTLPTLDRTITKVLIGNKADLLGREVSAEEAASFARENGLLFMETSAKTGQNVRDCFFNSARQVLLQLQMGMIDPSSAKGIRSAARNSDHVTTVTERGSNLLRNSVVNKAEAFTDSEREELGLVGLLPPKVSDLDVQSKRCYQQFLQNSNDIEKYIYLESLHDRNETLYFKLLCDHVTEMMPIVYTPVVGKACQMFGHIFRNARGLYFNLSEKGNFKQMVWNSPVRDADIIVVTDGSRILGLGDLGTNGMGIPIGKLSLYVACAGINPGRTVPVTIDVGTNNPDLLNDDMYLGERHKRVDGEEYYAVVDEFVDAVRSRWPNVLIQFEDFTNDHAFPLLKRYRNQVLCFNDDIQGTGAVALAGVLTAMRAKNEALADQRIVFFGAGSAAVGVADCIVAAMVHQGLTVEEARRRFWLVDSRGLVTSKRDGELQEHKVRFCRDDEPLNSLLEVVQVVKPTMLLGLSGQYGSFTEDIIKEMHAHCPAPVIFALSNPTPKAEATPEQLYMWTDGEAWVATGSPFKPVSYNGKMYTPGQGNNMYIFPGVGLAAIVGKFKTIPDSMFYLAAKTLSEKVTEEDLASGLLYPQIKRIRELSHAIAVACVKEALDCGIAQISRPDDLEQLVRDAMWQPEYSRVELDASVLAYSGRASAPRKAGSSKQTLAVSSSESKSFSFSDIERGPSILIMYDGPACPVVIDCGSSRTRAGLAVTGRHIRPTVEIPSSEGLRYAVHIDAYCMLQRTNVPPRNCWADLDGFLDAGHPPSFGSDAVSLVLKGEPVRLTYPVDEGVYADMESVGNLLEYVYQECLKIDPRDQPLLLTEPIYNPASTRERATEMLFEDLGIPSLNISVKEVAALVGTGWQDGIVVDAGEAMTSVVPISHGCVVTSGIRKLYLGGADLDVQFAERLARRADHIRLTSTRDRLMVGSAEDVIPVRSWHDTDDDFDDNGYGAAAEAQPMTLPDGTVVDMADDKWKVPESLFHPHLLGIEGSGIGEMVVESIEDCPIDDKLKLYKKIMLAGGTSQFPGFADRLRSEVEHSVKYSRIATSGRTHNRNPQVHVEKAHRHPEWAAWIGGSAFASLKDSFEDRWLSREEYEEYGPDAINSKVQISFMPHQQQ</sequence>
<dbReference type="PROSITE" id="PS00331">
    <property type="entry name" value="MALIC_ENZYMES"/>
    <property type="match status" value="1"/>
</dbReference>
<dbReference type="SMART" id="SM00175">
    <property type="entry name" value="RAB"/>
    <property type="match status" value="1"/>
</dbReference>
<dbReference type="NCBIfam" id="NF010052">
    <property type="entry name" value="PRK13529.1"/>
    <property type="match status" value="1"/>
</dbReference>
<dbReference type="InterPro" id="IPR043129">
    <property type="entry name" value="ATPase_NBD"/>
</dbReference>
<keyword evidence="9" id="KW-0067">ATP-binding</keyword>
<dbReference type="SMART" id="SM01274">
    <property type="entry name" value="malic"/>
    <property type="match status" value="1"/>
</dbReference>
<dbReference type="FunFam" id="3.40.50.720:FF:000182">
    <property type="entry name" value="NAD-dependent malic enzyme"/>
    <property type="match status" value="1"/>
</dbReference>
<evidence type="ECO:0000256" key="16">
    <source>
        <dbReference type="RuleBase" id="RU003426"/>
    </source>
</evidence>
<name>A0A7J6MYP6_PEROL</name>
<dbReference type="InterPro" id="IPR037062">
    <property type="entry name" value="Malic_N_dom_sf"/>
</dbReference>
<dbReference type="NCBIfam" id="TIGR00231">
    <property type="entry name" value="small_GTP"/>
    <property type="match status" value="1"/>
</dbReference>
<reference evidence="19 20" key="1">
    <citation type="submission" date="2020-04" db="EMBL/GenBank/DDBJ databases">
        <title>Perkinsus olseni comparative genomics.</title>
        <authorList>
            <person name="Bogema D.R."/>
        </authorList>
    </citation>
    <scope>NUCLEOTIDE SEQUENCE [LARGE SCALE GENOMIC DNA]</scope>
    <source>
        <strain evidence="19">ATCC PRA-31</strain>
    </source>
</reference>
<evidence type="ECO:0000259" key="17">
    <source>
        <dbReference type="SMART" id="SM00919"/>
    </source>
</evidence>
<evidence type="ECO:0000256" key="8">
    <source>
        <dbReference type="ARBA" id="ARBA00022801"/>
    </source>
</evidence>
<dbReference type="FunFam" id="3.40.50.10380:FF:000001">
    <property type="entry name" value="NAD-dependent malic enzyme"/>
    <property type="match status" value="1"/>
</dbReference>
<evidence type="ECO:0000313" key="19">
    <source>
        <dbReference type="EMBL" id="KAF4676586.1"/>
    </source>
</evidence>
<evidence type="ECO:0000256" key="11">
    <source>
        <dbReference type="ARBA" id="ARBA00023027"/>
    </source>
</evidence>
<evidence type="ECO:0000256" key="9">
    <source>
        <dbReference type="ARBA" id="ARBA00022840"/>
    </source>
</evidence>
<protein>
    <recommendedName>
        <fullName evidence="16">Malic enzyme</fullName>
    </recommendedName>
</protein>
<dbReference type="Pfam" id="PF00071">
    <property type="entry name" value="Ras"/>
    <property type="match status" value="1"/>
</dbReference>
<evidence type="ECO:0000256" key="12">
    <source>
        <dbReference type="ARBA" id="ARBA00023211"/>
    </source>
</evidence>
<dbReference type="Gene3D" id="3.30.420.40">
    <property type="match status" value="2"/>
</dbReference>
<dbReference type="InterPro" id="IPR012302">
    <property type="entry name" value="Malic_NAD-bd"/>
</dbReference>
<dbReference type="Pfam" id="PF03949">
    <property type="entry name" value="Malic_M"/>
    <property type="match status" value="1"/>
</dbReference>
<dbReference type="SUPFAM" id="SSF52540">
    <property type="entry name" value="P-loop containing nucleoside triphosphate hydrolases"/>
    <property type="match status" value="1"/>
</dbReference>
<keyword evidence="11" id="KW-0520">NAD</keyword>
<dbReference type="Gene3D" id="3.40.50.720">
    <property type="entry name" value="NAD(P)-binding Rossmann-like Domain"/>
    <property type="match status" value="1"/>
</dbReference>
<feature type="domain" description="Malic enzyme N-terminal" evidence="18">
    <location>
        <begin position="332"/>
        <end position="512"/>
    </location>
</feature>
<feature type="domain" description="Malic enzyme NAD-binding" evidence="17">
    <location>
        <begin position="522"/>
        <end position="774"/>
    </location>
</feature>
<dbReference type="Proteomes" id="UP000572268">
    <property type="component" value="Unassembled WGS sequence"/>
</dbReference>
<dbReference type="FunFam" id="3.30.420.40:FF:000058">
    <property type="entry name" value="Putative actin-related protein 5"/>
    <property type="match status" value="1"/>
</dbReference>
<evidence type="ECO:0000256" key="5">
    <source>
        <dbReference type="ARBA" id="ARBA00011738"/>
    </source>
</evidence>
<comment type="similarity">
    <text evidence="4 16">Belongs to the malic enzymes family.</text>
</comment>
<dbReference type="SUPFAM" id="SSF53067">
    <property type="entry name" value="Actin-like ATPase domain"/>
    <property type="match status" value="2"/>
</dbReference>
<dbReference type="FunFam" id="3.40.50.300:FF:001447">
    <property type="entry name" value="Ras-related protein Rab-1B"/>
    <property type="match status" value="1"/>
</dbReference>
<keyword evidence="10 16" id="KW-0560">Oxidoreductase</keyword>
<dbReference type="PROSITE" id="PS51421">
    <property type="entry name" value="RAS"/>
    <property type="match status" value="1"/>
</dbReference>
<evidence type="ECO:0000256" key="4">
    <source>
        <dbReference type="ARBA" id="ARBA00008785"/>
    </source>
</evidence>
<dbReference type="GO" id="GO:0046872">
    <property type="term" value="F:metal ion binding"/>
    <property type="evidence" value="ECO:0007669"/>
    <property type="project" value="UniProtKB-KW"/>
</dbReference>
<dbReference type="GO" id="GO:0005739">
    <property type="term" value="C:mitochondrion"/>
    <property type="evidence" value="ECO:0007669"/>
    <property type="project" value="TreeGrafter"/>
</dbReference>
<keyword evidence="13" id="KW-0456">Lyase</keyword>
<dbReference type="InterPro" id="IPR027417">
    <property type="entry name" value="P-loop_NTPase"/>
</dbReference>
<dbReference type="SUPFAM" id="SSF53223">
    <property type="entry name" value="Aminoacid dehydrogenase-like, N-terminal domain"/>
    <property type="match status" value="1"/>
</dbReference>
<dbReference type="PRINTS" id="PR00072">
    <property type="entry name" value="MALOXRDTASE"/>
</dbReference>
<comment type="catalytic activity">
    <reaction evidence="14">
        <text>ATP + H2O = ADP + phosphate + H(+)</text>
        <dbReference type="Rhea" id="RHEA:13065"/>
        <dbReference type="ChEBI" id="CHEBI:15377"/>
        <dbReference type="ChEBI" id="CHEBI:15378"/>
        <dbReference type="ChEBI" id="CHEBI:30616"/>
        <dbReference type="ChEBI" id="CHEBI:43474"/>
        <dbReference type="ChEBI" id="CHEBI:456216"/>
    </reaction>
</comment>
<dbReference type="SMART" id="SM00268">
    <property type="entry name" value="ACTIN"/>
    <property type="match status" value="1"/>
</dbReference>
<comment type="caution">
    <text evidence="19">The sequence shown here is derived from an EMBL/GenBank/DDBJ whole genome shotgun (WGS) entry which is preliminary data.</text>
</comment>
<dbReference type="GO" id="GO:0003924">
    <property type="term" value="F:GTPase activity"/>
    <property type="evidence" value="ECO:0007669"/>
    <property type="project" value="InterPro"/>
</dbReference>
<dbReference type="PANTHER" id="PTHR23406:SF32">
    <property type="entry name" value="NADP-DEPENDENT MALIC ENZYME"/>
    <property type="match status" value="1"/>
</dbReference>
<dbReference type="Gene3D" id="3.90.640.10">
    <property type="entry name" value="Actin, Chain A, domain 4"/>
    <property type="match status" value="1"/>
</dbReference>
<evidence type="ECO:0000256" key="7">
    <source>
        <dbReference type="ARBA" id="ARBA00022741"/>
    </source>
</evidence>
<dbReference type="PROSITE" id="PS51419">
    <property type="entry name" value="RAB"/>
    <property type="match status" value="1"/>
</dbReference>
<dbReference type="InterPro" id="IPR001806">
    <property type="entry name" value="Small_GTPase"/>
</dbReference>